<gene>
    <name evidence="1" type="ORF">EV664_107185</name>
</gene>
<dbReference type="AlphaFoldDB" id="A0A4R6FK36"/>
<proteinExistence type="predicted"/>
<dbReference type="EMBL" id="SNWD01000007">
    <property type="protein sequence ID" value="TDN81783.1"/>
    <property type="molecule type" value="Genomic_DNA"/>
</dbReference>
<evidence type="ECO:0000313" key="1">
    <source>
        <dbReference type="EMBL" id="TDN81783.1"/>
    </source>
</evidence>
<sequence length="140" mass="15043">MAKRPKGLDAHLKRLARLYGPEGTRLVDQAIFVGADEIRVEAQISITTGSVSGAGHVPSLPGQPPNNDTGTLANFINVEHRAGSLKATVRSDATYSADLEFGTSKMAERPFMRPARDKKKSEVKRLVQQAMNKAVKGSGT</sequence>
<protein>
    <submittedName>
        <fullName evidence="1">HK97 gp10 family phage protein</fullName>
    </submittedName>
</protein>
<evidence type="ECO:0000313" key="2">
    <source>
        <dbReference type="Proteomes" id="UP000295493"/>
    </source>
</evidence>
<dbReference type="RefSeq" id="WP_133495893.1">
    <property type="nucleotide sequence ID" value="NZ_BMLU01000007.1"/>
</dbReference>
<keyword evidence="2" id="KW-1185">Reference proteome</keyword>
<dbReference type="Proteomes" id="UP000295493">
    <property type="component" value="Unassembled WGS sequence"/>
</dbReference>
<name>A0A4R6FK36_9SPHN</name>
<dbReference type="InterPro" id="IPR010064">
    <property type="entry name" value="HK97-gp10_tail"/>
</dbReference>
<dbReference type="OrthoDB" id="7428419at2"/>
<comment type="caution">
    <text evidence="1">The sequence shown here is derived from an EMBL/GenBank/DDBJ whole genome shotgun (WGS) entry which is preliminary data.</text>
</comment>
<accession>A0A4R6FK36</accession>
<dbReference type="NCBIfam" id="TIGR01725">
    <property type="entry name" value="phge_HK97_gp10"/>
    <property type="match status" value="1"/>
</dbReference>
<reference evidence="1 2" key="1">
    <citation type="submission" date="2019-03" db="EMBL/GenBank/DDBJ databases">
        <title>Genomic Encyclopedia of Type Strains, Phase IV (KMG-IV): sequencing the most valuable type-strain genomes for metagenomic binning, comparative biology and taxonomic classification.</title>
        <authorList>
            <person name="Goeker M."/>
        </authorList>
    </citation>
    <scope>NUCLEOTIDE SEQUENCE [LARGE SCALE GENOMIC DNA]</scope>
    <source>
        <strain evidence="1 2">DSM 25059</strain>
    </source>
</reference>
<organism evidence="1 2">
    <name type="scientific">Stakelama pacifica</name>
    <dbReference type="NCBI Taxonomy" id="517720"/>
    <lineage>
        <taxon>Bacteria</taxon>
        <taxon>Pseudomonadati</taxon>
        <taxon>Pseudomonadota</taxon>
        <taxon>Alphaproteobacteria</taxon>
        <taxon>Sphingomonadales</taxon>
        <taxon>Sphingomonadaceae</taxon>
        <taxon>Stakelama</taxon>
    </lineage>
</organism>